<dbReference type="EMBL" id="MN739163">
    <property type="protein sequence ID" value="QHS91754.1"/>
    <property type="molecule type" value="Genomic_DNA"/>
</dbReference>
<keyword evidence="4" id="KW-0274">FAD</keyword>
<dbReference type="AlphaFoldDB" id="A0A6C0BJ67"/>
<feature type="domain" description="ERV/ALR sulfhydryl oxidase" evidence="7">
    <location>
        <begin position="10"/>
        <end position="119"/>
    </location>
</feature>
<keyword evidence="6" id="KW-1015">Disulfide bond</keyword>
<dbReference type="Pfam" id="PF04777">
    <property type="entry name" value="Evr1_Alr"/>
    <property type="match status" value="1"/>
</dbReference>
<dbReference type="GO" id="GO:0016972">
    <property type="term" value="F:thiol oxidase activity"/>
    <property type="evidence" value="ECO:0007669"/>
    <property type="project" value="UniProtKB-EC"/>
</dbReference>
<keyword evidence="3" id="KW-0285">Flavoprotein</keyword>
<evidence type="ECO:0000313" key="8">
    <source>
        <dbReference type="EMBL" id="QHS91754.1"/>
    </source>
</evidence>
<reference evidence="8" key="1">
    <citation type="journal article" date="2020" name="Nature">
        <title>Giant virus diversity and host interactions through global metagenomics.</title>
        <authorList>
            <person name="Schulz F."/>
            <person name="Roux S."/>
            <person name="Paez-Espino D."/>
            <person name="Jungbluth S."/>
            <person name="Walsh D.A."/>
            <person name="Denef V.J."/>
            <person name="McMahon K.D."/>
            <person name="Konstantinidis K.T."/>
            <person name="Eloe-Fadrosh E.A."/>
            <person name="Kyrpides N.C."/>
            <person name="Woyke T."/>
        </authorList>
    </citation>
    <scope>NUCLEOTIDE SEQUENCE</scope>
    <source>
        <strain evidence="8">GVMAG-M-3300013006-15</strain>
    </source>
</reference>
<comment type="cofactor">
    <cofactor evidence="1">
        <name>FAD</name>
        <dbReference type="ChEBI" id="CHEBI:57692"/>
    </cofactor>
</comment>
<dbReference type="SUPFAM" id="SSF69000">
    <property type="entry name" value="FAD-dependent thiol oxidase"/>
    <property type="match status" value="1"/>
</dbReference>
<evidence type="ECO:0000256" key="4">
    <source>
        <dbReference type="ARBA" id="ARBA00022827"/>
    </source>
</evidence>
<evidence type="ECO:0000256" key="2">
    <source>
        <dbReference type="ARBA" id="ARBA00012512"/>
    </source>
</evidence>
<dbReference type="EC" id="1.8.3.2" evidence="2"/>
<proteinExistence type="predicted"/>
<evidence type="ECO:0000256" key="3">
    <source>
        <dbReference type="ARBA" id="ARBA00022630"/>
    </source>
</evidence>
<sequence>MCGCSKDKVKGIETTQWGPHFWRLLHFFSLKAGTASPLIQAEELRIWTKLFTLTGKAIPCEECRKHYQEYLEANPVNFKGMPYASVGPFIQNWWFTLHNEINILNDKPIFDFADLQSTYAGVSVLFELATITNYINKATAASQVKISDYKAWKTEILMLNSRYY</sequence>
<protein>
    <recommendedName>
        <fullName evidence="2">thiol oxidase</fullName>
        <ecNumber evidence="2">1.8.3.2</ecNumber>
    </recommendedName>
</protein>
<dbReference type="PROSITE" id="PS51324">
    <property type="entry name" value="ERV_ALR"/>
    <property type="match status" value="1"/>
</dbReference>
<evidence type="ECO:0000256" key="1">
    <source>
        <dbReference type="ARBA" id="ARBA00001974"/>
    </source>
</evidence>
<dbReference type="InterPro" id="IPR017905">
    <property type="entry name" value="ERV/ALR_sulphydryl_oxidase"/>
</dbReference>
<keyword evidence="5" id="KW-0560">Oxidoreductase</keyword>
<name>A0A6C0BJ67_9ZZZZ</name>
<accession>A0A6C0BJ67</accession>
<evidence type="ECO:0000259" key="7">
    <source>
        <dbReference type="PROSITE" id="PS51324"/>
    </source>
</evidence>
<evidence type="ECO:0000256" key="5">
    <source>
        <dbReference type="ARBA" id="ARBA00023002"/>
    </source>
</evidence>
<dbReference type="Gene3D" id="1.20.120.310">
    <property type="entry name" value="ERV/ALR sulfhydryl oxidase domain"/>
    <property type="match status" value="1"/>
</dbReference>
<evidence type="ECO:0000256" key="6">
    <source>
        <dbReference type="ARBA" id="ARBA00023157"/>
    </source>
</evidence>
<dbReference type="InterPro" id="IPR036774">
    <property type="entry name" value="ERV/ALR_sulphydryl_oxid_sf"/>
</dbReference>
<organism evidence="8">
    <name type="scientific">viral metagenome</name>
    <dbReference type="NCBI Taxonomy" id="1070528"/>
    <lineage>
        <taxon>unclassified sequences</taxon>
        <taxon>metagenomes</taxon>
        <taxon>organismal metagenomes</taxon>
    </lineage>
</organism>